<dbReference type="InterPro" id="IPR035906">
    <property type="entry name" value="MetI-like_sf"/>
</dbReference>
<keyword evidence="8" id="KW-1185">Reference proteome</keyword>
<keyword evidence="4 5" id="KW-0472">Membrane</keyword>
<comment type="similarity">
    <text evidence="5">Belongs to the binding-protein-dependent transport system permease family.</text>
</comment>
<evidence type="ECO:0000259" key="6">
    <source>
        <dbReference type="PROSITE" id="PS50928"/>
    </source>
</evidence>
<protein>
    <submittedName>
        <fullName evidence="7">2-aminoethylphosphonate ABC transporter permease subunit</fullName>
    </submittedName>
</protein>
<evidence type="ECO:0000256" key="2">
    <source>
        <dbReference type="ARBA" id="ARBA00022692"/>
    </source>
</evidence>
<keyword evidence="5" id="KW-0813">Transport</keyword>
<dbReference type="PROSITE" id="PS50928">
    <property type="entry name" value="ABC_TM1"/>
    <property type="match status" value="2"/>
</dbReference>
<accession>A0ABW0Q6W3</accession>
<keyword evidence="3 5" id="KW-1133">Transmembrane helix</keyword>
<feature type="domain" description="ABC transmembrane type-1" evidence="6">
    <location>
        <begin position="80"/>
        <end position="280"/>
    </location>
</feature>
<feature type="domain" description="ABC transmembrane type-1" evidence="6">
    <location>
        <begin position="361"/>
        <end position="556"/>
    </location>
</feature>
<name>A0ABW0Q6W3_9BURK</name>
<dbReference type="PANTHER" id="PTHR43496:SF1">
    <property type="entry name" value="POLYGALACTURONAN_RHAMNOGALACTURONAN TRANSPORT SYSTEM PERMEASE PROTEIN YTEP"/>
    <property type="match status" value="1"/>
</dbReference>
<dbReference type="RefSeq" id="WP_068831631.1">
    <property type="nucleotide sequence ID" value="NZ_JBHSMX010000003.1"/>
</dbReference>
<feature type="transmembrane region" description="Helical" evidence="5">
    <location>
        <begin position="431"/>
        <end position="449"/>
    </location>
</feature>
<feature type="transmembrane region" description="Helical" evidence="5">
    <location>
        <begin position="496"/>
        <end position="515"/>
    </location>
</feature>
<gene>
    <name evidence="7" type="ORF">ACFPP7_00405</name>
</gene>
<comment type="caution">
    <text evidence="7">The sequence shown here is derived from an EMBL/GenBank/DDBJ whole genome shotgun (WGS) entry which is preliminary data.</text>
</comment>
<feature type="transmembrane region" description="Helical" evidence="5">
    <location>
        <begin position="215"/>
        <end position="238"/>
    </location>
</feature>
<dbReference type="NCBIfam" id="TIGR03262">
    <property type="entry name" value="PhnU2"/>
    <property type="match status" value="1"/>
</dbReference>
<keyword evidence="2 5" id="KW-0812">Transmembrane</keyword>
<dbReference type="InterPro" id="IPR000515">
    <property type="entry name" value="MetI-like"/>
</dbReference>
<evidence type="ECO:0000256" key="5">
    <source>
        <dbReference type="RuleBase" id="RU363032"/>
    </source>
</evidence>
<dbReference type="SUPFAM" id="SSF161098">
    <property type="entry name" value="MetI-like"/>
    <property type="match status" value="2"/>
</dbReference>
<feature type="transmembrane region" description="Helical" evidence="5">
    <location>
        <begin position="118"/>
        <end position="139"/>
    </location>
</feature>
<feature type="transmembrane region" description="Helical" evidence="5">
    <location>
        <begin position="398"/>
        <end position="419"/>
    </location>
</feature>
<feature type="transmembrane region" description="Helical" evidence="5">
    <location>
        <begin position="84"/>
        <end position="106"/>
    </location>
</feature>
<proteinExistence type="inferred from homology"/>
<reference evidence="8" key="1">
    <citation type="journal article" date="2019" name="Int. J. Syst. Evol. Microbiol.">
        <title>The Global Catalogue of Microorganisms (GCM) 10K type strain sequencing project: providing services to taxonomists for standard genome sequencing and annotation.</title>
        <authorList>
            <consortium name="The Broad Institute Genomics Platform"/>
            <consortium name="The Broad Institute Genome Sequencing Center for Infectious Disease"/>
            <person name="Wu L."/>
            <person name="Ma J."/>
        </authorList>
    </citation>
    <scope>NUCLEOTIDE SEQUENCE [LARGE SCALE GENOMIC DNA]</scope>
    <source>
        <strain evidence="8">CGMCC 4.7277</strain>
    </source>
</reference>
<feature type="transmembrane region" description="Helical" evidence="5">
    <location>
        <begin position="25"/>
        <end position="51"/>
    </location>
</feature>
<evidence type="ECO:0000256" key="4">
    <source>
        <dbReference type="ARBA" id="ARBA00023136"/>
    </source>
</evidence>
<dbReference type="EMBL" id="JBHSMX010000003">
    <property type="protein sequence ID" value="MFC5519377.1"/>
    <property type="molecule type" value="Genomic_DNA"/>
</dbReference>
<dbReference type="Proteomes" id="UP001596084">
    <property type="component" value="Unassembled WGS sequence"/>
</dbReference>
<evidence type="ECO:0000256" key="1">
    <source>
        <dbReference type="ARBA" id="ARBA00004651"/>
    </source>
</evidence>
<dbReference type="InterPro" id="IPR017664">
    <property type="entry name" value="AminoethylPonate_ABC_perm-1"/>
</dbReference>
<feature type="transmembrane region" description="Helical" evidence="5">
    <location>
        <begin position="258"/>
        <end position="279"/>
    </location>
</feature>
<dbReference type="PANTHER" id="PTHR43496">
    <property type="entry name" value="PROTEIN LPLB"/>
    <property type="match status" value="1"/>
</dbReference>
<feature type="transmembrane region" description="Helical" evidence="5">
    <location>
        <begin position="313"/>
        <end position="334"/>
    </location>
</feature>
<dbReference type="Pfam" id="PF00528">
    <property type="entry name" value="BPD_transp_1"/>
    <property type="match status" value="2"/>
</dbReference>
<feature type="transmembrane region" description="Helical" evidence="5">
    <location>
        <begin position="535"/>
        <end position="558"/>
    </location>
</feature>
<comment type="subcellular location">
    <subcellularLocation>
        <location evidence="1 5">Cell membrane</location>
        <topology evidence="1 5">Multi-pass membrane protein</topology>
    </subcellularLocation>
</comment>
<evidence type="ECO:0000313" key="8">
    <source>
        <dbReference type="Proteomes" id="UP001596084"/>
    </source>
</evidence>
<organism evidence="7 8">
    <name type="scientific">Polaromonas jejuensis</name>
    <dbReference type="NCBI Taxonomy" id="457502"/>
    <lineage>
        <taxon>Bacteria</taxon>
        <taxon>Pseudomonadati</taxon>
        <taxon>Pseudomonadota</taxon>
        <taxon>Betaproteobacteria</taxon>
        <taxon>Burkholderiales</taxon>
        <taxon>Comamonadaceae</taxon>
        <taxon>Polaromonas</taxon>
    </lineage>
</organism>
<evidence type="ECO:0000256" key="3">
    <source>
        <dbReference type="ARBA" id="ARBA00022989"/>
    </source>
</evidence>
<feature type="transmembrane region" description="Helical" evidence="5">
    <location>
        <begin position="365"/>
        <end position="386"/>
    </location>
</feature>
<evidence type="ECO:0000313" key="7">
    <source>
        <dbReference type="EMBL" id="MFC5519377.1"/>
    </source>
</evidence>
<dbReference type="Gene3D" id="1.10.3720.10">
    <property type="entry name" value="MetI-like"/>
    <property type="match status" value="2"/>
</dbReference>
<sequence>MSARADTLAGPVAALRKQSLSGEDLIARGVLLAVMLFLVLFLLAPMASIFVRAVQDNDGNFVGFTHFADYLGNPALLNAAWNSVWVASSVVLISVPLAFTFAYALTRSCAPFKGTFRLIALIPLLAPSLLSAIAFIQWFGNQGVLKPLLEALGLSTIYGAPGIILSEVYNTFPHALMILLTALSLADGRLYEAADSFGTSTVRKFFTITLPSCKYGLISASTVVFTYVISDFGAPKVIGGNFNVLSLDVFKQVVGQQHFGRGAVVGLLLLLPSIASFLIDSRVRRKLRAQLSARSVPYTAKPQRGFDALMTGYCALVCTLLLAVVGMAIWTSFIKLWPYDLSLSLHHYEFALLDGDLASAYTNSLKMALCVAFFGSLTVFIGAYLTEKTRGLEVIRPLMHLLAMLSMAVPGLVLGLGYIMFFNHPNNPLNFLYSTMTILVLSVIVHYYTSSHLTAVTALKQIDNEFEAVSASLKVPFYKTFFRVTLPVCLPAVLEIARYYFVVSMATLSGVVFLYSPDTILAAVAIMNLDEAGDIGPAAALASLTVLTSVVVCLLYALATRVLLRKTQAWRNVARH</sequence>
<dbReference type="CDD" id="cd06261">
    <property type="entry name" value="TM_PBP2"/>
    <property type="match status" value="2"/>
</dbReference>